<dbReference type="RefSeq" id="XP_007605122.1">
    <property type="nucleotide sequence ID" value="XM_007605060.1"/>
</dbReference>
<evidence type="ECO:0000313" key="1">
    <source>
        <dbReference type="EMBL" id="ELA41304.1"/>
    </source>
</evidence>
<dbReference type="VEuPathDB" id="MicrosporidiaDB:VICG_01677"/>
<reference evidence="2" key="1">
    <citation type="submission" date="2011-05" db="EMBL/GenBank/DDBJ databases">
        <title>The genome sequence of Vittaforma corneae strain ATCC 50505.</title>
        <authorList>
            <consortium name="The Broad Institute Genome Sequencing Platform"/>
            <person name="Cuomo C."/>
            <person name="Didier E."/>
            <person name="Bowers L."/>
            <person name="Young S.K."/>
            <person name="Zeng Q."/>
            <person name="Gargeya S."/>
            <person name="Fitzgerald M."/>
            <person name="Haas B."/>
            <person name="Abouelleil A."/>
            <person name="Alvarado L."/>
            <person name="Arachchi H.M."/>
            <person name="Berlin A."/>
            <person name="Chapman S.B."/>
            <person name="Gearin G."/>
            <person name="Goldberg J."/>
            <person name="Griggs A."/>
            <person name="Gujja S."/>
            <person name="Hansen M."/>
            <person name="Heiman D."/>
            <person name="Howarth C."/>
            <person name="Larimer J."/>
            <person name="Lui A."/>
            <person name="MacDonald P.J.P."/>
            <person name="McCowen C."/>
            <person name="Montmayeur A."/>
            <person name="Murphy C."/>
            <person name="Neiman D."/>
            <person name="Pearson M."/>
            <person name="Priest M."/>
            <person name="Roberts A."/>
            <person name="Saif S."/>
            <person name="Shea T."/>
            <person name="Sisk P."/>
            <person name="Stolte C."/>
            <person name="Sykes S."/>
            <person name="Wortman J."/>
            <person name="Nusbaum C."/>
            <person name="Birren B."/>
        </authorList>
    </citation>
    <scope>NUCLEOTIDE SEQUENCE [LARGE SCALE GENOMIC DNA]</scope>
    <source>
        <strain evidence="2">ATCC 50505</strain>
    </source>
</reference>
<gene>
    <name evidence="1" type="ORF">VICG_01677</name>
</gene>
<evidence type="ECO:0000313" key="2">
    <source>
        <dbReference type="Proteomes" id="UP000011082"/>
    </source>
</evidence>
<dbReference type="InParanoid" id="L2GKZ1"/>
<sequence length="285" mass="34105">METTHESEQLFLNCRDKGYIRTNIEHLKSYFSSSQNINALKIALTTNSNFTALKIIEQLNLKVIPYIHINTFTFVSIFWLNRMKVIPDDEFESLVKKFEILKNFDVLFEETEKNFITLQIEKRRRVYMKKHNQFNHFDSAHDSILCGKELLANSRMPCKLLSGLFKFCEMITFIFCLDDLVDFEKYVSWFPDFKDNIFWTELKTFESFQDDPQKNDKIYRFRDIRRRLANCTTRSFSQFFKLETKYQERLEELMAAVNKIRKCGFNTIFTATGLCLLFLRLPTFL</sequence>
<dbReference type="Proteomes" id="UP000011082">
    <property type="component" value="Unassembled WGS sequence"/>
</dbReference>
<dbReference type="EMBL" id="JH370146">
    <property type="protein sequence ID" value="ELA41304.1"/>
    <property type="molecule type" value="Genomic_DNA"/>
</dbReference>
<name>L2GKZ1_VITCO</name>
<accession>L2GKZ1</accession>
<organism evidence="1 2">
    <name type="scientific">Vittaforma corneae (strain ATCC 50505)</name>
    <name type="common">Microsporidian parasite</name>
    <name type="synonym">Nosema corneum</name>
    <dbReference type="NCBI Taxonomy" id="993615"/>
    <lineage>
        <taxon>Eukaryota</taxon>
        <taxon>Fungi</taxon>
        <taxon>Fungi incertae sedis</taxon>
        <taxon>Microsporidia</taxon>
        <taxon>Nosematidae</taxon>
        <taxon>Vittaforma</taxon>
    </lineage>
</organism>
<proteinExistence type="predicted"/>
<dbReference type="AlphaFoldDB" id="L2GKZ1"/>
<dbReference type="HOGENOM" id="CLU_977283_0_0_1"/>
<dbReference type="OrthoDB" id="2193421at2759"/>
<protein>
    <submittedName>
        <fullName evidence="1">Uncharacterized protein</fullName>
    </submittedName>
</protein>
<dbReference type="GeneID" id="19882387"/>
<keyword evidence="2" id="KW-1185">Reference proteome</keyword>